<name>A0A9Q3YR22_9GAMM</name>
<dbReference type="NCBIfam" id="NF047751">
    <property type="entry name" value="HepT_toxin"/>
    <property type="match status" value="1"/>
</dbReference>
<evidence type="ECO:0000313" key="6">
    <source>
        <dbReference type="Proteomes" id="UP001108027"/>
    </source>
</evidence>
<accession>A0A9Q3YR22</accession>
<keyword evidence="1" id="KW-1277">Toxin-antitoxin system</keyword>
<dbReference type="GO" id="GO:0004540">
    <property type="term" value="F:RNA nuclease activity"/>
    <property type="evidence" value="ECO:0007669"/>
    <property type="project" value="InterPro"/>
</dbReference>
<dbReference type="AlphaFoldDB" id="A0A9Q3YR22"/>
<evidence type="ECO:0000256" key="4">
    <source>
        <dbReference type="ARBA" id="ARBA00024207"/>
    </source>
</evidence>
<comment type="caution">
    <text evidence="5">The sequence shown here is derived from an EMBL/GenBank/DDBJ whole genome shotgun (WGS) entry which is preliminary data.</text>
</comment>
<keyword evidence="6" id="KW-1185">Reference proteome</keyword>
<evidence type="ECO:0000256" key="3">
    <source>
        <dbReference type="ARBA" id="ARBA00022801"/>
    </source>
</evidence>
<evidence type="ECO:0000313" key="5">
    <source>
        <dbReference type="EMBL" id="MCC4308133.1"/>
    </source>
</evidence>
<dbReference type="PANTHER" id="PTHR33397">
    <property type="entry name" value="UPF0331 PROTEIN YUTE"/>
    <property type="match status" value="1"/>
</dbReference>
<dbReference type="Proteomes" id="UP001108027">
    <property type="component" value="Unassembled WGS sequence"/>
</dbReference>
<dbReference type="Gene3D" id="1.20.120.580">
    <property type="entry name" value="bsu32300-like"/>
    <property type="match status" value="1"/>
</dbReference>
<organism evidence="5 6">
    <name type="scientific">Alloalcanivorax marinus</name>
    <dbReference type="NCBI Taxonomy" id="1177169"/>
    <lineage>
        <taxon>Bacteria</taxon>
        <taxon>Pseudomonadati</taxon>
        <taxon>Pseudomonadota</taxon>
        <taxon>Gammaproteobacteria</taxon>
        <taxon>Oceanospirillales</taxon>
        <taxon>Alcanivoracaceae</taxon>
        <taxon>Alloalcanivorax</taxon>
    </lineage>
</organism>
<keyword evidence="2" id="KW-0540">Nuclease</keyword>
<gene>
    <name evidence="5" type="ORF">LL252_06065</name>
</gene>
<reference evidence="5" key="1">
    <citation type="submission" date="2021-10" db="EMBL/GenBank/DDBJ databases">
        <title>The diversity and Nitrogen Metabolism of Culturable Nitrate-Utilizing Bacteria Within the Oxygen Minimum Zone of the Changjiang (Yangtze River)Estuary.</title>
        <authorList>
            <person name="Zhang D."/>
            <person name="Zheng J."/>
            <person name="Liu S."/>
            <person name="He W."/>
        </authorList>
    </citation>
    <scope>NUCLEOTIDE SEQUENCE</scope>
    <source>
        <strain evidence="5">FXH-223</strain>
    </source>
</reference>
<sequence length="137" mass="15523">MVDDVIVNKAATIEHCCNRAQEEYRNAGPHFSQDFTRQDAAILNIQRACEAAIDLAAYLVKRNRLGVPQSSGDLFDLLVKSAYIEDRLGEVLRKMVGFRNTAVHNYQKMQLPIVVAIIERHLDDLAEFARIALRQPD</sequence>
<dbReference type="GO" id="GO:0110001">
    <property type="term" value="C:toxin-antitoxin complex"/>
    <property type="evidence" value="ECO:0007669"/>
    <property type="project" value="InterPro"/>
</dbReference>
<dbReference type="InterPro" id="IPR052379">
    <property type="entry name" value="Type_VII_TA_RNase"/>
</dbReference>
<dbReference type="InterPro" id="IPR008201">
    <property type="entry name" value="HepT-like"/>
</dbReference>
<comment type="similarity">
    <text evidence="4">Belongs to the HepT RNase toxin family.</text>
</comment>
<dbReference type="GO" id="GO:0016787">
    <property type="term" value="F:hydrolase activity"/>
    <property type="evidence" value="ECO:0007669"/>
    <property type="project" value="UniProtKB-KW"/>
</dbReference>
<proteinExistence type="inferred from homology"/>
<dbReference type="PANTHER" id="PTHR33397:SF3">
    <property type="entry name" value="MRNA NUCLEASE HEPT"/>
    <property type="match status" value="1"/>
</dbReference>
<keyword evidence="3" id="KW-0378">Hydrolase</keyword>
<dbReference type="Pfam" id="PF01934">
    <property type="entry name" value="HepT-like"/>
    <property type="match status" value="1"/>
</dbReference>
<dbReference type="InterPro" id="IPR037038">
    <property type="entry name" value="HepT-like_sf"/>
</dbReference>
<evidence type="ECO:0000256" key="2">
    <source>
        <dbReference type="ARBA" id="ARBA00022722"/>
    </source>
</evidence>
<evidence type="ECO:0000256" key="1">
    <source>
        <dbReference type="ARBA" id="ARBA00022649"/>
    </source>
</evidence>
<protein>
    <submittedName>
        <fullName evidence="5">DUF86 domain-containing protein</fullName>
    </submittedName>
</protein>
<dbReference type="RefSeq" id="WP_228233437.1">
    <property type="nucleotide sequence ID" value="NZ_JAJGNA010000005.1"/>
</dbReference>
<dbReference type="EMBL" id="JAJGNA010000005">
    <property type="protein sequence ID" value="MCC4308133.1"/>
    <property type="molecule type" value="Genomic_DNA"/>
</dbReference>